<reference evidence="6" key="1">
    <citation type="submission" date="2015-07" db="EMBL/GenBank/DDBJ databases">
        <title>Adaptation to a free-living lifestyle via gene acquisitions in the diplomonad Trepomonas sp. PC1.</title>
        <authorList>
            <person name="Xu F."/>
            <person name="Jerlstrom-Hultqvist J."/>
            <person name="Kolisko M."/>
            <person name="Simpson A.G.B."/>
            <person name="Roger A.J."/>
            <person name="Svard S.G."/>
            <person name="Andersson J.O."/>
        </authorList>
    </citation>
    <scope>NUCLEOTIDE SEQUENCE</scope>
    <source>
        <strain evidence="6">PC1</strain>
    </source>
</reference>
<feature type="transmembrane region" description="Helical" evidence="5">
    <location>
        <begin position="87"/>
        <end position="108"/>
    </location>
</feature>
<keyword evidence="3 5" id="KW-1133">Transmembrane helix</keyword>
<feature type="non-terminal residue" evidence="6">
    <location>
        <position position="223"/>
    </location>
</feature>
<protein>
    <submittedName>
        <fullName evidence="6">Transmembrane domain-containing protein</fullName>
    </submittedName>
</protein>
<keyword evidence="2 5" id="KW-0812">Transmembrane</keyword>
<feature type="transmembrane region" description="Helical" evidence="5">
    <location>
        <begin position="20"/>
        <end position="39"/>
    </location>
</feature>
<proteinExistence type="predicted"/>
<dbReference type="AlphaFoldDB" id="A0A146K7Y2"/>
<evidence type="ECO:0000256" key="5">
    <source>
        <dbReference type="SAM" id="Phobius"/>
    </source>
</evidence>
<evidence type="ECO:0000313" key="6">
    <source>
        <dbReference type="EMBL" id="JAP92940.1"/>
    </source>
</evidence>
<keyword evidence="4 5" id="KW-0472">Membrane</keyword>
<name>A0A146K7Y2_9EUKA</name>
<organism evidence="6">
    <name type="scientific">Trepomonas sp. PC1</name>
    <dbReference type="NCBI Taxonomy" id="1076344"/>
    <lineage>
        <taxon>Eukaryota</taxon>
        <taxon>Metamonada</taxon>
        <taxon>Diplomonadida</taxon>
        <taxon>Hexamitidae</taxon>
        <taxon>Hexamitinae</taxon>
        <taxon>Trepomonas</taxon>
    </lineage>
</organism>
<dbReference type="GO" id="GO:0016020">
    <property type="term" value="C:membrane"/>
    <property type="evidence" value="ECO:0007669"/>
    <property type="project" value="InterPro"/>
</dbReference>
<evidence type="ECO:0000256" key="3">
    <source>
        <dbReference type="ARBA" id="ARBA00022989"/>
    </source>
</evidence>
<feature type="transmembrane region" description="Helical" evidence="5">
    <location>
        <begin position="120"/>
        <end position="141"/>
    </location>
</feature>
<dbReference type="InterPro" id="IPR006838">
    <property type="entry name" value="ADTRP_AIG1"/>
</dbReference>
<evidence type="ECO:0000256" key="2">
    <source>
        <dbReference type="ARBA" id="ARBA00022692"/>
    </source>
</evidence>
<evidence type="ECO:0000256" key="4">
    <source>
        <dbReference type="ARBA" id="ARBA00023136"/>
    </source>
</evidence>
<feature type="transmembrane region" description="Helical" evidence="5">
    <location>
        <begin position="185"/>
        <end position="207"/>
    </location>
</feature>
<dbReference type="Pfam" id="PF04750">
    <property type="entry name" value="Far-17a_AIG1"/>
    <property type="match status" value="1"/>
</dbReference>
<feature type="transmembrane region" description="Helical" evidence="5">
    <location>
        <begin position="45"/>
        <end position="66"/>
    </location>
</feature>
<comment type="subcellular location">
    <subcellularLocation>
        <location evidence="1">Endomembrane system</location>
        <topology evidence="1">Multi-pass membrane protein</topology>
    </subcellularLocation>
</comment>
<accession>A0A146K7Y2</accession>
<dbReference type="GO" id="GO:0012505">
    <property type="term" value="C:endomembrane system"/>
    <property type="evidence" value="ECO:0007669"/>
    <property type="project" value="UniProtKB-SubCell"/>
</dbReference>
<gene>
    <name evidence="6" type="ORF">TPC1_14954</name>
</gene>
<dbReference type="EMBL" id="GDID01003666">
    <property type="protein sequence ID" value="JAP92940.1"/>
    <property type="molecule type" value="Transcribed_RNA"/>
</dbReference>
<evidence type="ECO:0000256" key="1">
    <source>
        <dbReference type="ARBA" id="ARBA00004127"/>
    </source>
</evidence>
<feature type="transmembrane region" description="Helical" evidence="5">
    <location>
        <begin position="153"/>
        <end position="179"/>
    </location>
</feature>
<sequence length="223" mass="25508">MEIALSDICSYDILPRQYALPLRFLNFIAHSTVVVLGIYTRPQKFFVQLTNLTNIVSFVFSSIVLCSTIKNKQQPSKNSKSAFIAQWAVQTSLPMHIVATIVFWLFIAKSANVSHGWPDYVYLTTAHGVTLFLTFLDMLFMRVEFQRKSVFGVWAFMSTYLIIIIIVFKLTGFAVYHFLDTKQSNWGGIGGCVVMTIVNNELILQLVRFGRKLIRYEQKLINA</sequence>